<keyword evidence="11" id="KW-0808">Transferase</keyword>
<dbReference type="FunFam" id="1.20.890.10:FF:000008">
    <property type="entry name" value="Nucleoside diphosphate kinase homolog 5"/>
    <property type="match status" value="1"/>
</dbReference>
<feature type="binding site" evidence="8">
    <location>
        <position position="130"/>
    </location>
    <ligand>
        <name>ATP</name>
        <dbReference type="ChEBI" id="CHEBI:30616"/>
    </ligand>
</feature>
<dbReference type="InterPro" id="IPR036850">
    <property type="entry name" value="NDK-like_dom_sf"/>
</dbReference>
<evidence type="ECO:0000256" key="6">
    <source>
        <dbReference type="ARBA" id="ARBA00072632"/>
    </source>
</evidence>
<feature type="binding site" evidence="8">
    <location>
        <position position="26"/>
    </location>
    <ligand>
        <name>ATP</name>
        <dbReference type="ChEBI" id="CHEBI:30616"/>
    </ligand>
</feature>
<organism evidence="11 12">
    <name type="scientific">Oopsacas minuta</name>
    <dbReference type="NCBI Taxonomy" id="111878"/>
    <lineage>
        <taxon>Eukaryota</taxon>
        <taxon>Metazoa</taxon>
        <taxon>Porifera</taxon>
        <taxon>Hexactinellida</taxon>
        <taxon>Hexasterophora</taxon>
        <taxon>Lyssacinosida</taxon>
        <taxon>Leucopsacidae</taxon>
        <taxon>Oopsacas</taxon>
    </lineage>
</organism>
<feature type="active site" description="Pros-phosphohistidine intermediate" evidence="8">
    <location>
        <position position="133"/>
    </location>
</feature>
<dbReference type="SMART" id="SM00562">
    <property type="entry name" value="NDK"/>
    <property type="match status" value="1"/>
</dbReference>
<reference evidence="11 12" key="1">
    <citation type="journal article" date="2023" name="BMC Biol.">
        <title>The compact genome of the sponge Oopsacas minuta (Hexactinellida) is lacking key metazoan core genes.</title>
        <authorList>
            <person name="Santini S."/>
            <person name="Schenkelaars Q."/>
            <person name="Jourda C."/>
            <person name="Duchesne M."/>
            <person name="Belahbib H."/>
            <person name="Rocher C."/>
            <person name="Selva M."/>
            <person name="Riesgo A."/>
            <person name="Vervoort M."/>
            <person name="Leys S.P."/>
            <person name="Kodjabachian L."/>
            <person name="Le Bivic A."/>
            <person name="Borchiellini C."/>
            <person name="Claverie J.M."/>
            <person name="Renard E."/>
        </authorList>
    </citation>
    <scope>NUCLEOTIDE SEQUENCE [LARGE SCALE GENOMIC DNA]</scope>
    <source>
        <strain evidence="11">SPO-2</strain>
    </source>
</reference>
<dbReference type="SUPFAM" id="SSF54919">
    <property type="entry name" value="Nucleoside diphosphate kinase, NDK"/>
    <property type="match status" value="1"/>
</dbReference>
<keyword evidence="12" id="KW-1185">Reference proteome</keyword>
<sequence length="211" mass="23797">MDSTLSSTNQHDNAGSCLERTLVMIKPNMISKSDQIIPEIEQAGFVILQQRRVRFTPEQASDFYAEHYGKMFFPSLIAFMSSGPTLAMVVAKRNAINGFRQILGPTNSEQAREVNPKSFRARYGTDTLKNAMHGSESQHAAEREIRFIFPDSITEPILSGDESTQYLEKKVNQTLIKGLTELCKTKPAEPIRWLANWLLVNNPNQPRVTLP</sequence>
<feature type="binding site" evidence="8">
    <location>
        <position position="120"/>
    </location>
    <ligand>
        <name>ATP</name>
        <dbReference type="ChEBI" id="CHEBI:30616"/>
    </ligand>
</feature>
<name>A0AAV7JV08_9METZ</name>
<feature type="domain" description="Nucleoside diphosphate kinase-like" evidence="10">
    <location>
        <begin position="18"/>
        <end position="156"/>
    </location>
</feature>
<dbReference type="Pfam" id="PF05186">
    <property type="entry name" value="Dpy-30"/>
    <property type="match status" value="1"/>
</dbReference>
<evidence type="ECO:0000256" key="8">
    <source>
        <dbReference type="PROSITE-ProRule" id="PRU00706"/>
    </source>
</evidence>
<dbReference type="PANTHER" id="PTHR46161:SF1">
    <property type="entry name" value="NUCLEOSIDE DIPHOSPHATE KINASE HOMOLOG 5"/>
    <property type="match status" value="1"/>
</dbReference>
<dbReference type="GO" id="GO:0005929">
    <property type="term" value="C:cilium"/>
    <property type="evidence" value="ECO:0007669"/>
    <property type="project" value="UniProtKB-SubCell"/>
</dbReference>
<dbReference type="InterPro" id="IPR007858">
    <property type="entry name" value="Dpy-30_motif"/>
</dbReference>
<dbReference type="GO" id="GO:0006241">
    <property type="term" value="P:CTP biosynthetic process"/>
    <property type="evidence" value="ECO:0007669"/>
    <property type="project" value="InterPro"/>
</dbReference>
<dbReference type="Pfam" id="PF00334">
    <property type="entry name" value="NDK"/>
    <property type="match status" value="1"/>
</dbReference>
<evidence type="ECO:0000256" key="5">
    <source>
        <dbReference type="ARBA" id="ARBA00023273"/>
    </source>
</evidence>
<dbReference type="Gene3D" id="1.20.890.10">
    <property type="entry name" value="cAMP-dependent protein kinase regulatory subunit, dimerization-anchoring domain"/>
    <property type="match status" value="1"/>
</dbReference>
<keyword evidence="3" id="KW-0217">Developmental protein</keyword>
<dbReference type="PANTHER" id="PTHR46161">
    <property type="entry name" value="NUCLEOSIDE DIPHOSPHATE KINASE"/>
    <property type="match status" value="1"/>
</dbReference>
<accession>A0AAV7JV08</accession>
<dbReference type="GO" id="GO:0006228">
    <property type="term" value="P:UTP biosynthetic process"/>
    <property type="evidence" value="ECO:0007669"/>
    <property type="project" value="InterPro"/>
</dbReference>
<gene>
    <name evidence="11" type="ORF">LOD99_4244</name>
</gene>
<evidence type="ECO:0000256" key="7">
    <source>
        <dbReference type="ARBA" id="ARBA00080200"/>
    </source>
</evidence>
<dbReference type="InterPro" id="IPR001564">
    <property type="entry name" value="Nucleoside_diP_kinase"/>
</dbReference>
<evidence type="ECO:0000256" key="2">
    <source>
        <dbReference type="ARBA" id="ARBA00008142"/>
    </source>
</evidence>
<dbReference type="InterPro" id="IPR034907">
    <property type="entry name" value="NDK-like_dom"/>
</dbReference>
<dbReference type="GO" id="GO:0016787">
    <property type="term" value="F:hydrolase activity"/>
    <property type="evidence" value="ECO:0007669"/>
    <property type="project" value="UniProtKB-KW"/>
</dbReference>
<evidence type="ECO:0000256" key="3">
    <source>
        <dbReference type="ARBA" id="ARBA00022473"/>
    </source>
</evidence>
<dbReference type="GO" id="GO:0006183">
    <property type="term" value="P:GTP biosynthetic process"/>
    <property type="evidence" value="ECO:0007669"/>
    <property type="project" value="InterPro"/>
</dbReference>
<dbReference type="Proteomes" id="UP001165289">
    <property type="component" value="Unassembled WGS sequence"/>
</dbReference>
<feature type="binding site" evidence="8">
    <location>
        <position position="72"/>
    </location>
    <ligand>
        <name>ATP</name>
        <dbReference type="ChEBI" id="CHEBI:30616"/>
    </ligand>
</feature>
<dbReference type="PROSITE" id="PS51374">
    <property type="entry name" value="NDPK_LIKE"/>
    <property type="match status" value="1"/>
</dbReference>
<feature type="binding site" evidence="8">
    <location>
        <position position="100"/>
    </location>
    <ligand>
        <name>ATP</name>
        <dbReference type="ChEBI" id="CHEBI:30616"/>
    </ligand>
</feature>
<proteinExistence type="inferred from homology"/>
<dbReference type="CDD" id="cd22970">
    <property type="entry name" value="DD_NDKH5-like"/>
    <property type="match status" value="1"/>
</dbReference>
<dbReference type="PRINTS" id="PR01243">
    <property type="entry name" value="NUCDPKINASE"/>
</dbReference>
<evidence type="ECO:0000313" key="11">
    <source>
        <dbReference type="EMBL" id="KAI6652858.1"/>
    </source>
</evidence>
<evidence type="ECO:0000313" key="12">
    <source>
        <dbReference type="Proteomes" id="UP001165289"/>
    </source>
</evidence>
<evidence type="ECO:0000259" key="10">
    <source>
        <dbReference type="SMART" id="SM00562"/>
    </source>
</evidence>
<feature type="binding site" evidence="8">
    <location>
        <position position="106"/>
    </location>
    <ligand>
        <name>ATP</name>
        <dbReference type="ChEBI" id="CHEBI:30616"/>
    </ligand>
</feature>
<keyword evidence="4" id="KW-0378">Hydrolase</keyword>
<evidence type="ECO:0000256" key="9">
    <source>
        <dbReference type="RuleBase" id="RU004011"/>
    </source>
</evidence>
<dbReference type="FunFam" id="3.30.70.141:FF:000010">
    <property type="entry name" value="Nucleoside diphosphate kinase 7"/>
    <property type="match status" value="1"/>
</dbReference>
<evidence type="ECO:0000256" key="1">
    <source>
        <dbReference type="ARBA" id="ARBA00004138"/>
    </source>
</evidence>
<keyword evidence="5" id="KW-0966">Cell projection</keyword>
<comment type="caution">
    <text evidence="11">The sequence shown here is derived from an EMBL/GenBank/DDBJ whole genome shotgun (WGS) entry which is preliminary data.</text>
</comment>
<dbReference type="EMBL" id="JAKMXF010000297">
    <property type="protein sequence ID" value="KAI6652858.1"/>
    <property type="molecule type" value="Genomic_DNA"/>
</dbReference>
<comment type="similarity">
    <text evidence="2 8 9">Belongs to the NDK family.</text>
</comment>
<evidence type="ECO:0000256" key="4">
    <source>
        <dbReference type="ARBA" id="ARBA00022801"/>
    </source>
</evidence>
<protein>
    <recommendedName>
        <fullName evidence="6">Nucleoside diphosphate kinase homolog 5</fullName>
    </recommendedName>
    <alternativeName>
        <fullName evidence="7">3'-5' exonuclease NME5</fullName>
    </alternativeName>
</protein>
<dbReference type="AlphaFoldDB" id="A0AAV7JV08"/>
<dbReference type="GO" id="GO:0004550">
    <property type="term" value="F:nucleoside diphosphate kinase activity"/>
    <property type="evidence" value="ECO:0007669"/>
    <property type="project" value="InterPro"/>
</dbReference>
<dbReference type="Gene3D" id="3.30.70.141">
    <property type="entry name" value="Nucleoside diphosphate kinase-like domain"/>
    <property type="match status" value="1"/>
</dbReference>
<comment type="subcellular location">
    <subcellularLocation>
        <location evidence="1">Cell projection</location>
        <location evidence="1">Cilium</location>
    </subcellularLocation>
</comment>
<keyword evidence="11" id="KW-0418">Kinase</keyword>